<evidence type="ECO:0000256" key="2">
    <source>
        <dbReference type="ARBA" id="ARBA00022475"/>
    </source>
</evidence>
<feature type="transmembrane region" description="Helical" evidence="6">
    <location>
        <begin position="334"/>
        <end position="355"/>
    </location>
</feature>
<name>A0A7X3H166_9GAMM</name>
<feature type="transmembrane region" description="Helical" evidence="6">
    <location>
        <begin position="258"/>
        <end position="277"/>
    </location>
</feature>
<keyword evidence="8" id="KW-1185">Reference proteome</keyword>
<accession>A0A7X3H166</accession>
<comment type="caution">
    <text evidence="7">The sequence shown here is derived from an EMBL/GenBank/DDBJ whole genome shotgun (WGS) entry which is preliminary data.</text>
</comment>
<feature type="transmembrane region" description="Helical" evidence="6">
    <location>
        <begin position="46"/>
        <end position="66"/>
    </location>
</feature>
<feature type="transmembrane region" description="Helical" evidence="6">
    <location>
        <begin position="297"/>
        <end position="314"/>
    </location>
</feature>
<feature type="transmembrane region" description="Helical" evidence="6">
    <location>
        <begin position="119"/>
        <end position="139"/>
    </location>
</feature>
<gene>
    <name evidence="7" type="ORF">GPM19_09770</name>
</gene>
<dbReference type="InterPro" id="IPR044550">
    <property type="entry name" value="WzxE"/>
</dbReference>
<evidence type="ECO:0000313" key="8">
    <source>
        <dbReference type="Proteomes" id="UP000437638"/>
    </source>
</evidence>
<evidence type="ECO:0000256" key="1">
    <source>
        <dbReference type="ARBA" id="ARBA00004651"/>
    </source>
</evidence>
<dbReference type="Pfam" id="PF01943">
    <property type="entry name" value="Polysacc_synt"/>
    <property type="match status" value="1"/>
</dbReference>
<dbReference type="InterPro" id="IPR002797">
    <property type="entry name" value="Polysacc_synth"/>
</dbReference>
<comment type="subcellular location">
    <subcellularLocation>
        <location evidence="1">Cell membrane</location>
        <topology evidence="1">Multi-pass membrane protein</topology>
    </subcellularLocation>
</comment>
<dbReference type="Proteomes" id="UP000437638">
    <property type="component" value="Unassembled WGS sequence"/>
</dbReference>
<dbReference type="InterPro" id="IPR050833">
    <property type="entry name" value="Poly_Biosynth_Transport"/>
</dbReference>
<feature type="transmembrane region" description="Helical" evidence="6">
    <location>
        <begin position="176"/>
        <end position="195"/>
    </location>
</feature>
<feature type="transmembrane region" description="Helical" evidence="6">
    <location>
        <begin position="216"/>
        <end position="238"/>
    </location>
</feature>
<keyword evidence="4 6" id="KW-1133">Transmembrane helix</keyword>
<keyword evidence="2" id="KW-1003">Cell membrane</keyword>
<feature type="transmembrane region" description="Helical" evidence="6">
    <location>
        <begin position="151"/>
        <end position="170"/>
    </location>
</feature>
<evidence type="ECO:0000256" key="4">
    <source>
        <dbReference type="ARBA" id="ARBA00022989"/>
    </source>
</evidence>
<keyword evidence="3 6" id="KW-0812">Transmembrane</keyword>
<reference evidence="7 8" key="1">
    <citation type="submission" date="2019-12" db="EMBL/GenBank/DDBJ databases">
        <title>Halomonas rutogse sp. nov. isolated from two lakes on Tibetan Plateau.</title>
        <authorList>
            <person name="Gao P."/>
        </authorList>
    </citation>
    <scope>NUCLEOTIDE SEQUENCE [LARGE SCALE GENOMIC DNA]</scope>
    <source>
        <strain evidence="7 8">ZH2S</strain>
    </source>
</reference>
<keyword evidence="5 6" id="KW-0472">Membrane</keyword>
<evidence type="ECO:0000256" key="6">
    <source>
        <dbReference type="SAM" id="Phobius"/>
    </source>
</evidence>
<evidence type="ECO:0000313" key="7">
    <source>
        <dbReference type="EMBL" id="MWJ28489.1"/>
    </source>
</evidence>
<dbReference type="CDD" id="cd13125">
    <property type="entry name" value="MATE_like_10"/>
    <property type="match status" value="1"/>
</dbReference>
<feature type="transmembrane region" description="Helical" evidence="6">
    <location>
        <begin position="78"/>
        <end position="99"/>
    </location>
</feature>
<organism evidence="7 8">
    <name type="scientific">Vreelandella zhuhanensis</name>
    <dbReference type="NCBI Taxonomy" id="2684210"/>
    <lineage>
        <taxon>Bacteria</taxon>
        <taxon>Pseudomonadati</taxon>
        <taxon>Pseudomonadota</taxon>
        <taxon>Gammaproteobacteria</taxon>
        <taxon>Oceanospirillales</taxon>
        <taxon>Halomonadaceae</taxon>
        <taxon>Vreelandella</taxon>
    </lineage>
</organism>
<feature type="transmembrane region" description="Helical" evidence="6">
    <location>
        <begin position="399"/>
        <end position="417"/>
    </location>
</feature>
<sequence>MTLIKTSLLNGVAVAIKMLTLLGLNKILAIYVGPAGYAALGQFQNAVQMITTLASGAINTGVTKYTAEYYEDEAKQHAVWRTAGTISLVGSVVVAVSVIAFNKPLAGWFLKDESLGSVFIWFAATLVLFVFNTLLLAILNGKKEIQRYVTANIAGSLFALAVTTAMAIQLGLYGALLALAIYQSLTFFVTLTLTYKARWFKLRYLLGGIDKQAAKNLAKFTAMALTSAACVPLSHILIRNHLGETLGWDAAGYWEAMWRLSAAYLMLVTTTLSLYYLPKLSELQNSSDIKKEIMQGYKIILPVAAACSLVIYLLRDFIIRVLFSAEFSQMEVLFGWQMVGDTLKIGSWILAYLMLGKAMIKLFILSEISFAASFYALTYYFTGFFGLEGVAVAHAVNYFFYWAVMAVFIGYTLRVGADECCTANHADQS</sequence>
<dbReference type="AlphaFoldDB" id="A0A7X3H166"/>
<protein>
    <submittedName>
        <fullName evidence="7">Oligosaccharide flippase family protein</fullName>
    </submittedName>
</protein>
<dbReference type="EMBL" id="WTKP01000006">
    <property type="protein sequence ID" value="MWJ28489.1"/>
    <property type="molecule type" value="Genomic_DNA"/>
</dbReference>
<dbReference type="PANTHER" id="PTHR30250">
    <property type="entry name" value="PST FAMILY PREDICTED COLANIC ACID TRANSPORTER"/>
    <property type="match status" value="1"/>
</dbReference>
<feature type="transmembrane region" description="Helical" evidence="6">
    <location>
        <begin position="12"/>
        <end position="34"/>
    </location>
</feature>
<dbReference type="GO" id="GO:0009246">
    <property type="term" value="P:enterobacterial common antigen biosynthetic process"/>
    <property type="evidence" value="ECO:0007669"/>
    <property type="project" value="InterPro"/>
</dbReference>
<proteinExistence type="predicted"/>
<dbReference type="PANTHER" id="PTHR30250:SF30">
    <property type="entry name" value="LIPID III FLIPPASE"/>
    <property type="match status" value="1"/>
</dbReference>
<dbReference type="RefSeq" id="WP_160418851.1">
    <property type="nucleotide sequence ID" value="NZ_WTKP01000006.1"/>
</dbReference>
<feature type="transmembrane region" description="Helical" evidence="6">
    <location>
        <begin position="362"/>
        <end position="387"/>
    </location>
</feature>
<evidence type="ECO:0000256" key="5">
    <source>
        <dbReference type="ARBA" id="ARBA00023136"/>
    </source>
</evidence>
<dbReference type="GO" id="GO:0005886">
    <property type="term" value="C:plasma membrane"/>
    <property type="evidence" value="ECO:0007669"/>
    <property type="project" value="UniProtKB-SubCell"/>
</dbReference>
<evidence type="ECO:0000256" key="3">
    <source>
        <dbReference type="ARBA" id="ARBA00022692"/>
    </source>
</evidence>